<feature type="non-terminal residue" evidence="2">
    <location>
        <position position="1"/>
    </location>
</feature>
<accession>A0A382PEX9</accession>
<evidence type="ECO:0000313" key="2">
    <source>
        <dbReference type="EMBL" id="SVC71407.1"/>
    </source>
</evidence>
<feature type="compositionally biased region" description="Polar residues" evidence="1">
    <location>
        <begin position="10"/>
        <end position="19"/>
    </location>
</feature>
<proteinExistence type="predicted"/>
<gene>
    <name evidence="2" type="ORF">METZ01_LOCUS324261</name>
</gene>
<protein>
    <submittedName>
        <fullName evidence="2">Uncharacterized protein</fullName>
    </submittedName>
</protein>
<name>A0A382PEX9_9ZZZZ</name>
<feature type="region of interest" description="Disordered" evidence="1">
    <location>
        <begin position="1"/>
        <end position="83"/>
    </location>
</feature>
<evidence type="ECO:0000256" key="1">
    <source>
        <dbReference type="SAM" id="MobiDB-lite"/>
    </source>
</evidence>
<reference evidence="2" key="1">
    <citation type="submission" date="2018-05" db="EMBL/GenBank/DDBJ databases">
        <authorList>
            <person name="Lanie J.A."/>
            <person name="Ng W.-L."/>
            <person name="Kazmierczak K.M."/>
            <person name="Andrzejewski T.M."/>
            <person name="Davidsen T.M."/>
            <person name="Wayne K.J."/>
            <person name="Tettelin H."/>
            <person name="Glass J.I."/>
            <person name="Rusch D."/>
            <person name="Podicherti R."/>
            <person name="Tsui H.-C.T."/>
            <person name="Winkler M.E."/>
        </authorList>
    </citation>
    <scope>NUCLEOTIDE SEQUENCE</scope>
</reference>
<dbReference type="AlphaFoldDB" id="A0A382PEX9"/>
<dbReference type="EMBL" id="UINC01106619">
    <property type="protein sequence ID" value="SVC71407.1"/>
    <property type="molecule type" value="Genomic_DNA"/>
</dbReference>
<sequence length="116" mass="13535">VPIAPEIQEQIVQDDSPQVFNVVDYPPAPTIEKAREEQQSKQQESDNKEDSHEKEETEKEETVGEKESPLTQEPKLEELPLDLNSLEEVQEQLEKTKEEVIEKDRQKILELNIERE</sequence>
<organism evidence="2">
    <name type="scientific">marine metagenome</name>
    <dbReference type="NCBI Taxonomy" id="408172"/>
    <lineage>
        <taxon>unclassified sequences</taxon>
        <taxon>metagenomes</taxon>
        <taxon>ecological metagenomes</taxon>
    </lineage>
</organism>
<feature type="compositionally biased region" description="Basic and acidic residues" evidence="1">
    <location>
        <begin position="32"/>
        <end position="78"/>
    </location>
</feature>